<dbReference type="InterPro" id="IPR038717">
    <property type="entry name" value="Tc1-like_DDE_dom"/>
</dbReference>
<name>A0A1Q5UB93_9EURO</name>
<evidence type="ECO:0000313" key="2">
    <source>
        <dbReference type="EMBL" id="OKP09731.1"/>
    </source>
</evidence>
<organism evidence="2 3">
    <name type="scientific">Penicillium subrubescens</name>
    <dbReference type="NCBI Taxonomy" id="1316194"/>
    <lineage>
        <taxon>Eukaryota</taxon>
        <taxon>Fungi</taxon>
        <taxon>Dikarya</taxon>
        <taxon>Ascomycota</taxon>
        <taxon>Pezizomycotina</taxon>
        <taxon>Eurotiomycetes</taxon>
        <taxon>Eurotiomycetidae</taxon>
        <taxon>Eurotiales</taxon>
        <taxon>Aspergillaceae</taxon>
        <taxon>Penicillium</taxon>
    </lineage>
</organism>
<proteinExistence type="predicted"/>
<dbReference type="Gene3D" id="3.30.420.10">
    <property type="entry name" value="Ribonuclease H-like superfamily/Ribonuclease H"/>
    <property type="match status" value="1"/>
</dbReference>
<accession>A0A1Q5UB93</accession>
<dbReference type="InterPro" id="IPR036397">
    <property type="entry name" value="RNaseH_sf"/>
</dbReference>
<protein>
    <recommendedName>
        <fullName evidence="1">Tc1-like transposase DDE domain-containing protein</fullName>
    </recommendedName>
</protein>
<evidence type="ECO:0000313" key="3">
    <source>
        <dbReference type="Proteomes" id="UP000186955"/>
    </source>
</evidence>
<comment type="caution">
    <text evidence="2">The sequence shown here is derived from an EMBL/GenBank/DDBJ whole genome shotgun (WGS) entry which is preliminary data.</text>
</comment>
<dbReference type="GO" id="GO:0003676">
    <property type="term" value="F:nucleic acid binding"/>
    <property type="evidence" value="ECO:0007669"/>
    <property type="project" value="InterPro"/>
</dbReference>
<dbReference type="AlphaFoldDB" id="A0A1Q5UB93"/>
<feature type="domain" description="Tc1-like transposase DDE" evidence="1">
    <location>
        <begin position="2"/>
        <end position="31"/>
    </location>
</feature>
<dbReference type="Proteomes" id="UP000186955">
    <property type="component" value="Unassembled WGS sequence"/>
</dbReference>
<dbReference type="Pfam" id="PF13358">
    <property type="entry name" value="DDE_3"/>
    <property type="match status" value="1"/>
</dbReference>
<dbReference type="EMBL" id="MNBE01000470">
    <property type="protein sequence ID" value="OKP09731.1"/>
    <property type="molecule type" value="Genomic_DNA"/>
</dbReference>
<reference evidence="2 3" key="1">
    <citation type="submission" date="2016-10" db="EMBL/GenBank/DDBJ databases">
        <title>Genome sequence of the ascomycete fungus Penicillium subrubescens.</title>
        <authorList>
            <person name="De Vries R.P."/>
            <person name="Peng M."/>
            <person name="Dilokpimol A."/>
            <person name="Hilden K."/>
            <person name="Makela M.R."/>
            <person name="Grigoriev I."/>
            <person name="Riley R."/>
            <person name="Granchi Z."/>
        </authorList>
    </citation>
    <scope>NUCLEOTIDE SEQUENCE [LARGE SCALE GENOMIC DNA]</scope>
    <source>
        <strain evidence="2 3">CBS 132785</strain>
    </source>
</reference>
<sequence>MGIHLLDWPPYSPDLNPIEPVWKVMKDWIQRWYPEILTDRDEIRWIVQRAWDEVGREVLARNLASMPQHTLKEIK</sequence>
<gene>
    <name evidence="2" type="ORF">PENSUB_4880</name>
</gene>
<keyword evidence="3" id="KW-1185">Reference proteome</keyword>
<evidence type="ECO:0000259" key="1">
    <source>
        <dbReference type="Pfam" id="PF13358"/>
    </source>
</evidence>